<accession>A0ACC2N8M0</accession>
<comment type="caution">
    <text evidence="1">The sequence shown here is derived from an EMBL/GenBank/DDBJ whole genome shotgun (WGS) entry which is preliminary data.</text>
</comment>
<evidence type="ECO:0000313" key="2">
    <source>
        <dbReference type="Proteomes" id="UP001239111"/>
    </source>
</evidence>
<gene>
    <name evidence="1" type="ORF">QAD02_008935</name>
</gene>
<proteinExistence type="predicted"/>
<name>A0ACC2N8M0_9HYME</name>
<dbReference type="EMBL" id="CM056744">
    <property type="protein sequence ID" value="KAJ8667273.1"/>
    <property type="molecule type" value="Genomic_DNA"/>
</dbReference>
<protein>
    <submittedName>
        <fullName evidence="1">Uncharacterized protein</fullName>
    </submittedName>
</protein>
<evidence type="ECO:0000313" key="1">
    <source>
        <dbReference type="EMBL" id="KAJ8667273.1"/>
    </source>
</evidence>
<sequence length="347" mass="38926">MKKIIVCIAAMVALASATPSVNFSQAEWENFKHEHNKVYANKFEEESRMKIFMQNKRKILEHNSKYEKGLISYKLGINKFSDMLHEEFIKKFGGLKHGVSEVLQKKINFTPSIFVASSTTDLPEYVNWNEQGAVTPVKNQGQCNSGYAFASVGALEGQYYKKTGKLIPLSAQQLIDCSHSSGNNGCQSGLITDSYIHIKCNGGIDSEESYQYKGEDDICRFNSSNVVIKNVTYKTIPEKDEESLKAAVATIGPISVTIYAGDALKFYDSGYYYDAECNFKEPNHAALVVGYGKDEEDREFWIVKNSWGEEWGEKGYIKMARNKDNNCFIASLASYPVICDDSSECDV</sequence>
<keyword evidence="2" id="KW-1185">Reference proteome</keyword>
<dbReference type="Proteomes" id="UP001239111">
    <property type="component" value="Chromosome 4"/>
</dbReference>
<organism evidence="1 2">
    <name type="scientific">Eretmocerus hayati</name>
    <dbReference type="NCBI Taxonomy" id="131215"/>
    <lineage>
        <taxon>Eukaryota</taxon>
        <taxon>Metazoa</taxon>
        <taxon>Ecdysozoa</taxon>
        <taxon>Arthropoda</taxon>
        <taxon>Hexapoda</taxon>
        <taxon>Insecta</taxon>
        <taxon>Pterygota</taxon>
        <taxon>Neoptera</taxon>
        <taxon>Endopterygota</taxon>
        <taxon>Hymenoptera</taxon>
        <taxon>Apocrita</taxon>
        <taxon>Proctotrupomorpha</taxon>
        <taxon>Chalcidoidea</taxon>
        <taxon>Aphelinidae</taxon>
        <taxon>Aphelininae</taxon>
        <taxon>Eretmocerus</taxon>
    </lineage>
</organism>
<reference evidence="1" key="1">
    <citation type="submission" date="2023-04" db="EMBL/GenBank/DDBJ databases">
        <title>A chromosome-level genome assembly of the parasitoid wasp Eretmocerus hayati.</title>
        <authorList>
            <person name="Zhong Y."/>
            <person name="Liu S."/>
            <person name="Liu Y."/>
        </authorList>
    </citation>
    <scope>NUCLEOTIDE SEQUENCE</scope>
    <source>
        <strain evidence="1">ZJU_SS_LIU_2023</strain>
    </source>
</reference>